<reference evidence="2" key="1">
    <citation type="submission" date="2019-12" db="EMBL/GenBank/DDBJ databases">
        <title>An insight into the sialome of adult female Ixodes ricinus ticks feeding for 6 days.</title>
        <authorList>
            <person name="Perner J."/>
            <person name="Ribeiro J.M.C."/>
        </authorList>
    </citation>
    <scope>NUCLEOTIDE SEQUENCE</scope>
    <source>
        <strain evidence="2">Semi-engorged</strain>
        <tissue evidence="2">Salivary glands</tissue>
    </source>
</reference>
<proteinExistence type="predicted"/>
<feature type="transmembrane region" description="Helical" evidence="1">
    <location>
        <begin position="12"/>
        <end position="34"/>
    </location>
</feature>
<name>A0A6B0TY36_IXORI</name>
<dbReference type="AlphaFoldDB" id="A0A6B0TY36"/>
<dbReference type="EMBL" id="GIFC01002145">
    <property type="protein sequence ID" value="MXU84228.1"/>
    <property type="molecule type" value="Transcribed_RNA"/>
</dbReference>
<keyword evidence="1" id="KW-0472">Membrane</keyword>
<evidence type="ECO:0000256" key="1">
    <source>
        <dbReference type="SAM" id="Phobius"/>
    </source>
</evidence>
<sequence>MVVRNTRLSRFFFFFFTPLKLVFCVLAVVNFAPIKSSLAVVPWVVCILELLRIASTWTTAKTTSAKKWLYLRVLSLKLC</sequence>
<accession>A0A6B0TY36</accession>
<keyword evidence="1" id="KW-1133">Transmembrane helix</keyword>
<feature type="transmembrane region" description="Helical" evidence="1">
    <location>
        <begin position="40"/>
        <end position="60"/>
    </location>
</feature>
<protein>
    <submittedName>
        <fullName evidence="2">Uncharacterized protein</fullName>
    </submittedName>
</protein>
<keyword evidence="1" id="KW-0812">Transmembrane</keyword>
<evidence type="ECO:0000313" key="2">
    <source>
        <dbReference type="EMBL" id="MXU84228.1"/>
    </source>
</evidence>
<organism evidence="2">
    <name type="scientific">Ixodes ricinus</name>
    <name type="common">Common tick</name>
    <name type="synonym">Acarus ricinus</name>
    <dbReference type="NCBI Taxonomy" id="34613"/>
    <lineage>
        <taxon>Eukaryota</taxon>
        <taxon>Metazoa</taxon>
        <taxon>Ecdysozoa</taxon>
        <taxon>Arthropoda</taxon>
        <taxon>Chelicerata</taxon>
        <taxon>Arachnida</taxon>
        <taxon>Acari</taxon>
        <taxon>Parasitiformes</taxon>
        <taxon>Ixodida</taxon>
        <taxon>Ixodoidea</taxon>
        <taxon>Ixodidae</taxon>
        <taxon>Ixodinae</taxon>
        <taxon>Ixodes</taxon>
    </lineage>
</organism>